<sequence length="96" mass="10798">MEFLLSVLVPDSFYDFVATVVIFTFYVFLFLIGVSERFLSLYGVCFSGGRSKRRRRAIPARDTFGLLYVAFVGAGLCGYVKNDVTGGMIRKDFNVI</sequence>
<comment type="caution">
    <text evidence="2">The sequence shown here is derived from an EMBL/GenBank/DDBJ whole genome shotgun (WGS) entry which is preliminary data.</text>
</comment>
<dbReference type="AlphaFoldDB" id="A0A5I0BF85"/>
<gene>
    <name evidence="2" type="ORF">EWG69_05160</name>
</gene>
<organism evidence="2">
    <name type="scientific">Salmonella enterica subsp. enterica serovar Koketime</name>
    <dbReference type="NCBI Taxonomy" id="2564632"/>
    <lineage>
        <taxon>Bacteria</taxon>
        <taxon>Pseudomonadati</taxon>
        <taxon>Pseudomonadota</taxon>
        <taxon>Gammaproteobacteria</taxon>
        <taxon>Enterobacterales</taxon>
        <taxon>Enterobacteriaceae</taxon>
        <taxon>Salmonella</taxon>
    </lineage>
</organism>
<feature type="transmembrane region" description="Helical" evidence="1">
    <location>
        <begin position="63"/>
        <end position="81"/>
    </location>
</feature>
<dbReference type="EMBL" id="AAIJKB010000003">
    <property type="protein sequence ID" value="ECE8853590.1"/>
    <property type="molecule type" value="Genomic_DNA"/>
</dbReference>
<name>A0A5I0BF85_SALET</name>
<evidence type="ECO:0000313" key="2">
    <source>
        <dbReference type="EMBL" id="ECE8853590.1"/>
    </source>
</evidence>
<reference evidence="2" key="1">
    <citation type="submission" date="2019-02" db="EMBL/GenBank/DDBJ databases">
        <authorList>
            <person name="Ashton P.M."/>
            <person name="Dallman T."/>
            <person name="Nair S."/>
            <person name="De Pinna E."/>
            <person name="Peters T."/>
            <person name="Grant K."/>
        </authorList>
    </citation>
    <scope>NUCLEOTIDE SEQUENCE</scope>
    <source>
        <strain evidence="2">446642</strain>
    </source>
</reference>
<accession>A0A5I0BF85</accession>
<keyword evidence="1" id="KW-1133">Transmembrane helix</keyword>
<feature type="transmembrane region" description="Helical" evidence="1">
    <location>
        <begin position="12"/>
        <end position="32"/>
    </location>
</feature>
<keyword evidence="1" id="KW-0472">Membrane</keyword>
<evidence type="ECO:0000256" key="1">
    <source>
        <dbReference type="SAM" id="Phobius"/>
    </source>
</evidence>
<proteinExistence type="predicted"/>
<protein>
    <submittedName>
        <fullName evidence="2">Uncharacterized protein</fullName>
    </submittedName>
</protein>
<keyword evidence="1" id="KW-0812">Transmembrane</keyword>